<evidence type="ECO:0000256" key="1">
    <source>
        <dbReference type="SAM" id="SignalP"/>
    </source>
</evidence>
<dbReference type="eggNOG" id="COG1361">
    <property type="taxonomic scope" value="Bacteria"/>
</dbReference>
<gene>
    <name evidence="2" type="ORF">IW19_24590</name>
</gene>
<keyword evidence="3" id="KW-1185">Reference proteome</keyword>
<evidence type="ECO:0000313" key="2">
    <source>
        <dbReference type="EMBL" id="KFF02470.1"/>
    </source>
</evidence>
<feature type="signal peptide" evidence="1">
    <location>
        <begin position="1"/>
        <end position="18"/>
    </location>
</feature>
<dbReference type="Pfam" id="PF13585">
    <property type="entry name" value="CHU_C"/>
    <property type="match status" value="1"/>
</dbReference>
<dbReference type="Gene3D" id="2.60.40.10">
    <property type="entry name" value="Immunoglobulins"/>
    <property type="match status" value="1"/>
</dbReference>
<organism evidence="2 3">
    <name type="scientific">Flavobacterium reichenbachii</name>
    <dbReference type="NCBI Taxonomy" id="362418"/>
    <lineage>
        <taxon>Bacteria</taxon>
        <taxon>Pseudomonadati</taxon>
        <taxon>Bacteroidota</taxon>
        <taxon>Flavobacteriia</taxon>
        <taxon>Flavobacteriales</taxon>
        <taxon>Flavobacteriaceae</taxon>
        <taxon>Flavobacterium</taxon>
    </lineage>
</organism>
<name>A0A085ZDF6_9FLAO</name>
<dbReference type="InterPro" id="IPR036278">
    <property type="entry name" value="Sialidase_sf"/>
</dbReference>
<reference evidence="2 3" key="1">
    <citation type="submission" date="2014-07" db="EMBL/GenBank/DDBJ databases">
        <title>Genome of Flavobacterium reichenbachii LMG 25512.</title>
        <authorList>
            <person name="Stropko S.J."/>
            <person name="Pipes S.E."/>
            <person name="Newman J.D."/>
        </authorList>
    </citation>
    <scope>NUCLEOTIDE SEQUENCE [LARGE SCALE GENOMIC DNA]</scope>
    <source>
        <strain evidence="2 3">LMG 25512</strain>
    </source>
</reference>
<dbReference type="EMBL" id="JPRL01000005">
    <property type="protein sequence ID" value="KFF02470.1"/>
    <property type="molecule type" value="Genomic_DNA"/>
</dbReference>
<sequence>MKRTLLFLFLLFSIFTYSQEICNNAVDDDGDGKIDLNDEDCICTKSPITSIIPNPSFETKSGCPSSFSELKYATPWIQATTATTDYFNTCGFIANSIKDLGLNTFPDGNGIAGALFLRNWNEYLGATLSSPMVAGTNYQLTFNIAGLKIYNNGELSSGSNVDSLEPVNVTLYGCANGQNLPLNTTFSPNVVDPTWVEIGHALYTPASVWGEITISFTPTVNINAIMLGSPPVLPASYPNNNAVDFPYFLFDNLLLNTSESFGVNITQQGIFCDGNLVLTAEITKSLSSEKTFQWYQNGIAIIGATDETYKVPAFVTSLGQYSVKVTDKNTCFISTKATINNSIPGPAFTTVQPNCIVTSGIIKITTQAAEYSFDNGKTWQESSTKALLPVGTHFVKIKTLTGCVSSATGVNIVAPQLLANSDLTIKQPTTCDGKGSITINAPNAAQYSFDDGATWTTNSTASDLTPGSYLIKIKDAAGCQSSSQFATINRIYLKAPTLSTVQPVCGKGGQISVNTTADEYSFDDGKTWTTEPVATDLKPGMYLIKIRTNNGCESNTTYANIEQFYLKSYPSFTKIQPKCGTGGTIKITSEAYEYSFDGGKTWTTNPVANDLLPGSYQIIFRNELGCISYSQYVYLDYFYLPNPEFTFTKPTCEKGGSITITTPAHEYSFDNGNTWTTNATASNLKAGTYYIMIKNEIGCISSTFHYVNLDQFYLPNPTYVAVNPSCGNIGSIEITAKADFFSFDGGGTWSSNPKKTNLTSGYYYIKVKNNLGCESNTVGIYLDSNYLANPNYILTEAACEQNASITITTVSDFYSFDNGTNWTTNPTLSNLNTNSYYYIKIKNSSGCVSNYLQIFIKPFYLDKPVFTVVQPSCGNNGNITISTPSDFYSFDNGSTWTTNPVLSSLTPNNYYYIKIKNKAGCTSEGHYVYIQPFYLDNPEYTMVQPACGVPGSITITTKSDFYSFDNGNTWTTNPILSSPKPGNYYYILIKNNLGCKSNYLYVYVPPFYLDNPEFKVEQPTCGKAGTIAITTVADQYSFDSGNTWTTNPIASNLTSGYYYIMIKNKLGCTSNYQNAYIQPFYLDYPTYDVVQPTCETKGKITITTTADQYSFDNGSTWTTNPVLDNPSTSYVYIKIKSNKGCESNGQYVYINTNLYLSPKPNVTTVMPSNCGVKDGSITVKNYASSYSYDNGITWTTNATSGLLAPGTYAVKIKENSYSCPSEATIVVLNSKNTIEAPTFTTVQPTCLTPTGSITISTAAAAYSFDNGLTWQTANSKSSMPPADYLIKIKNTNGCISEAAQVKISPYTSYKITSYGSEQPLCEGGSATGIVIKIETPAAAYSFDNGITWTTNPVATNLNGNTEYCLRIKNAEGCISEPSCMKTITQIPVPKAPQITTKQPVGCDNYGSIVVNTVKGEYSFDNGKTWGKSQTSASLAPGTYYVRTKEIGSECISDAAETIINPPASAPKSPETLIVQPSTCADPFGSIEITTLENAYSFDGGTTWTSNPKSGKLAFGSYSIKTKNAAGCESNAVTIKIEKPLDYPIAPLTDLLQPDCSNPKGKITINTSASAYSFDNGLTWTTSNVSEFLTPGDYFTKIKNSNGCVSEASKVVLIPFTDFTANPTGASVQTFCIQQNTLIKDIIINGQNIKWYDSPSSENFLTSGISLTERTYYATQTINNCESKRLAVTIKIQDTQDPIGDANQRFCIQQNAAIKNIKISGQNIKWYSEIMGGINLSESTPLENGITYYATQTIIGCESERVPVTVQILEALTSECINYVDELPFPKFFTPNNDGYNDTWTIDFAYLAPNSGIRIFDRYGKFIKEITVNTAWDGTYIGQDEPATDYWFVVTRLNGVEFKSHFSLKR</sequence>
<dbReference type="STRING" id="362418.IW19_24590"/>
<dbReference type="eggNOG" id="COG3291">
    <property type="taxonomic scope" value="Bacteria"/>
</dbReference>
<accession>A0A085ZDF6</accession>
<dbReference type="OrthoDB" id="1652165at2"/>
<dbReference type="NCBIfam" id="TIGR04131">
    <property type="entry name" value="Bac_Flav_CTERM"/>
    <property type="match status" value="1"/>
</dbReference>
<feature type="chain" id="PRO_5001801054" evidence="1">
    <location>
        <begin position="19"/>
        <end position="1865"/>
    </location>
</feature>
<comment type="caution">
    <text evidence="2">The sequence shown here is derived from an EMBL/GenBank/DDBJ whole genome shotgun (WGS) entry which is preliminary data.</text>
</comment>
<evidence type="ECO:0000313" key="3">
    <source>
        <dbReference type="Proteomes" id="UP000028715"/>
    </source>
</evidence>
<dbReference type="Proteomes" id="UP000028715">
    <property type="component" value="Unassembled WGS sequence"/>
</dbReference>
<protein>
    <submittedName>
        <fullName evidence="2">Uncharacterized protein</fullName>
    </submittedName>
</protein>
<proteinExistence type="predicted"/>
<dbReference type="InterPro" id="IPR026341">
    <property type="entry name" value="T9SS_type_B"/>
</dbReference>
<dbReference type="CDD" id="cd15482">
    <property type="entry name" value="Sialidase_non-viral"/>
    <property type="match status" value="1"/>
</dbReference>
<keyword evidence="1" id="KW-0732">Signal</keyword>
<dbReference type="eggNOG" id="COG1520">
    <property type="taxonomic scope" value="Bacteria"/>
</dbReference>
<dbReference type="InterPro" id="IPR013783">
    <property type="entry name" value="Ig-like_fold"/>
</dbReference>
<dbReference type="RefSeq" id="WP_035690274.1">
    <property type="nucleotide sequence ID" value="NZ_JPRL01000005.1"/>
</dbReference>
<dbReference type="SUPFAM" id="SSF50939">
    <property type="entry name" value="Sialidases"/>
    <property type="match status" value="5"/>
</dbReference>
<dbReference type="Gene3D" id="2.120.10.10">
    <property type="match status" value="2"/>
</dbReference>